<organism evidence="1 2">
    <name type="scientific">Pythium oligandrum</name>
    <name type="common">Mycoparasitic fungus</name>
    <dbReference type="NCBI Taxonomy" id="41045"/>
    <lineage>
        <taxon>Eukaryota</taxon>
        <taxon>Sar</taxon>
        <taxon>Stramenopiles</taxon>
        <taxon>Oomycota</taxon>
        <taxon>Peronosporomycetes</taxon>
        <taxon>Pythiales</taxon>
        <taxon>Pythiaceae</taxon>
        <taxon>Pythium</taxon>
    </lineage>
</organism>
<evidence type="ECO:0000313" key="1">
    <source>
        <dbReference type="EMBL" id="TMW68708.1"/>
    </source>
</evidence>
<sequence>MGATYRQGLVRSKYYFFGGNAHKMFASTTAEAADSILDALVRDGTSGVMVVSERGRLEIPSLYAPVLLAIAWEVAAFRFSAQFTLIDLEKQFSNFPAMVEAFFFTRLTLCTGVRVTDQGREVHWPMAPVQILEVDQVVQWATCNEPLWIKPLTFDHGGYNAIYLDKSQGLVRLIQIACTHDYELRLEWFTQCVRAVSRSWTELRSVEVFVVVKRKELAKFKFAHVSGGELMRSFPGWETNEEAPERWICF</sequence>
<keyword evidence="2" id="KW-1185">Reference proteome</keyword>
<gene>
    <name evidence="1" type="ORF">Poli38472_006176</name>
</gene>
<proteinExistence type="predicted"/>
<dbReference type="AlphaFoldDB" id="A0A8K1CUX1"/>
<reference evidence="1" key="1">
    <citation type="submission" date="2019-03" db="EMBL/GenBank/DDBJ databases">
        <title>Long read genome sequence of the mycoparasitic Pythium oligandrum ATCC 38472 isolated from sugarbeet rhizosphere.</title>
        <authorList>
            <person name="Gaulin E."/>
        </authorList>
    </citation>
    <scope>NUCLEOTIDE SEQUENCE</scope>
    <source>
        <strain evidence="1">ATCC 38472_TT</strain>
    </source>
</reference>
<dbReference type="Proteomes" id="UP000794436">
    <property type="component" value="Unassembled WGS sequence"/>
</dbReference>
<protein>
    <submittedName>
        <fullName evidence="1">Uncharacterized protein</fullName>
    </submittedName>
</protein>
<comment type="caution">
    <text evidence="1">The sequence shown here is derived from an EMBL/GenBank/DDBJ whole genome shotgun (WGS) entry which is preliminary data.</text>
</comment>
<dbReference type="EMBL" id="SPLM01000002">
    <property type="protein sequence ID" value="TMW68708.1"/>
    <property type="molecule type" value="Genomic_DNA"/>
</dbReference>
<dbReference type="OrthoDB" id="129471at2759"/>
<accession>A0A8K1CUX1</accession>
<evidence type="ECO:0000313" key="2">
    <source>
        <dbReference type="Proteomes" id="UP000794436"/>
    </source>
</evidence>
<name>A0A8K1CUX1_PYTOL</name>